<keyword evidence="13" id="KW-1185">Reference proteome</keyword>
<keyword evidence="5" id="KW-0507">mRNA processing</keyword>
<feature type="compositionally biased region" description="Basic and acidic residues" evidence="9">
    <location>
        <begin position="122"/>
        <end position="151"/>
    </location>
</feature>
<dbReference type="GO" id="GO:0005737">
    <property type="term" value="C:cytoplasm"/>
    <property type="evidence" value="ECO:0007669"/>
    <property type="project" value="UniProtKB-SubCell"/>
</dbReference>
<sequence>MEYSLKFDYQNINYHSRTFESFTCADILNYYGYHYQTQVLDDIYLLCNGRKVGKDASIEPNKVYRVCHRLRGGKGGFGSMLRTIGAQIEKTTNREAMRDLSGRRMRDINNEKKLAEWVAGASDREKQREERRKDRMERRRAEAEGRMHRFADNQYMEQKEQVASNLDDALTQGIKRAAKGGDSSAPTSKKSKAPASVGSWAGVGLDLDELSSSDDEVSIGLAAQVRAEVSDSADSSETGSGEARNENMESKETGSGKTEDTPEQLSSDTNDSEDKSTSSGTQLSGLASSAGGEEPPHSESNSGTSQQSAQASSRTETSNTESESNDEPIDLELHTSAKQLEGYGLEHLKQDLMRRGLKCGGSLEQRALRLFSVKGLAPSEIDSSLFAKKRK</sequence>
<feature type="region of interest" description="Disordered" evidence="9">
    <location>
        <begin position="177"/>
        <end position="199"/>
    </location>
</feature>
<dbReference type="Pfam" id="PF13297">
    <property type="entry name" value="SDE2_2C"/>
    <property type="match status" value="1"/>
</dbReference>
<feature type="domain" description="SDE2-like" evidence="11">
    <location>
        <begin position="72"/>
        <end position="171"/>
    </location>
</feature>
<evidence type="ECO:0000256" key="4">
    <source>
        <dbReference type="ARBA" id="ARBA00022490"/>
    </source>
</evidence>
<dbReference type="PANTHER" id="PTHR12786">
    <property type="entry name" value="SPLICING FACTOR SF3A-RELATED"/>
    <property type="match status" value="1"/>
</dbReference>
<feature type="domain" description="SDE2/SF3A3 SAP" evidence="10">
    <location>
        <begin position="312"/>
        <end position="388"/>
    </location>
</feature>
<evidence type="ECO:0000256" key="9">
    <source>
        <dbReference type="SAM" id="MobiDB-lite"/>
    </source>
</evidence>
<accession>A0A7J7JQZ2</accession>
<reference evidence="12" key="1">
    <citation type="submission" date="2020-06" db="EMBL/GenBank/DDBJ databases">
        <title>Draft genome of Bugula neritina, a colonial animal packing powerful symbionts and potential medicines.</title>
        <authorList>
            <person name="Rayko M."/>
        </authorList>
    </citation>
    <scope>NUCLEOTIDE SEQUENCE [LARGE SCALE GENOMIC DNA]</scope>
    <source>
        <strain evidence="12">Kwan_BN1</strain>
    </source>
</reference>
<evidence type="ECO:0000256" key="8">
    <source>
        <dbReference type="ARBA" id="ARBA00023306"/>
    </source>
</evidence>
<dbReference type="InterPro" id="IPR051421">
    <property type="entry name" value="RNA_Proc_DNA_Dmg_Regulator"/>
</dbReference>
<proteinExistence type="inferred from homology"/>
<feature type="region of interest" description="Disordered" evidence="9">
    <location>
        <begin position="225"/>
        <end position="334"/>
    </location>
</feature>
<dbReference type="OrthoDB" id="547031at2759"/>
<protein>
    <submittedName>
        <fullName evidence="12">SDE2</fullName>
    </submittedName>
</protein>
<feature type="compositionally biased region" description="Basic and acidic residues" evidence="9">
    <location>
        <begin position="243"/>
        <end position="260"/>
    </location>
</feature>
<feature type="compositionally biased region" description="Polar residues" evidence="9">
    <location>
        <begin position="277"/>
        <end position="287"/>
    </location>
</feature>
<dbReference type="InterPro" id="IPR025086">
    <property type="entry name" value="SDE2/SF3A3_SAP"/>
</dbReference>
<feature type="compositionally biased region" description="Low complexity" evidence="9">
    <location>
        <begin position="300"/>
        <end position="322"/>
    </location>
</feature>
<organism evidence="12 13">
    <name type="scientific">Bugula neritina</name>
    <name type="common">Brown bryozoan</name>
    <name type="synonym">Sertularia neritina</name>
    <dbReference type="NCBI Taxonomy" id="10212"/>
    <lineage>
        <taxon>Eukaryota</taxon>
        <taxon>Metazoa</taxon>
        <taxon>Spiralia</taxon>
        <taxon>Lophotrochozoa</taxon>
        <taxon>Bryozoa</taxon>
        <taxon>Gymnolaemata</taxon>
        <taxon>Cheilostomatida</taxon>
        <taxon>Flustrina</taxon>
        <taxon>Buguloidea</taxon>
        <taxon>Bugulidae</taxon>
        <taxon>Bugula</taxon>
    </lineage>
</organism>
<evidence type="ECO:0000259" key="10">
    <source>
        <dbReference type="Pfam" id="PF13297"/>
    </source>
</evidence>
<feature type="region of interest" description="Disordered" evidence="9">
    <location>
        <begin position="119"/>
        <end position="155"/>
    </location>
</feature>
<evidence type="ECO:0000256" key="6">
    <source>
        <dbReference type="ARBA" id="ARBA00023187"/>
    </source>
</evidence>
<evidence type="ECO:0000256" key="5">
    <source>
        <dbReference type="ARBA" id="ARBA00022664"/>
    </source>
</evidence>
<dbReference type="PANTHER" id="PTHR12786:SF1">
    <property type="entry name" value="SPLICING REGULATOR SDE2"/>
    <property type="match status" value="1"/>
</dbReference>
<keyword evidence="4" id="KW-0963">Cytoplasm</keyword>
<comment type="similarity">
    <text evidence="3">Belongs to the SDE2 family.</text>
</comment>
<dbReference type="InterPro" id="IPR053822">
    <property type="entry name" value="SDE2-like_dom"/>
</dbReference>
<dbReference type="GO" id="GO:0006397">
    <property type="term" value="P:mRNA processing"/>
    <property type="evidence" value="ECO:0007669"/>
    <property type="project" value="UniProtKB-KW"/>
</dbReference>
<gene>
    <name evidence="12" type="ORF">EB796_012919</name>
</gene>
<keyword evidence="7" id="KW-0539">Nucleus</keyword>
<evidence type="ECO:0000313" key="12">
    <source>
        <dbReference type="EMBL" id="KAF6028779.1"/>
    </source>
</evidence>
<comment type="caution">
    <text evidence="12">The sequence shown here is derived from an EMBL/GenBank/DDBJ whole genome shotgun (WGS) entry which is preliminary data.</text>
</comment>
<dbReference type="EMBL" id="VXIV02001912">
    <property type="protein sequence ID" value="KAF6028779.1"/>
    <property type="molecule type" value="Genomic_DNA"/>
</dbReference>
<evidence type="ECO:0000256" key="3">
    <source>
        <dbReference type="ARBA" id="ARBA00008726"/>
    </source>
</evidence>
<evidence type="ECO:0000256" key="2">
    <source>
        <dbReference type="ARBA" id="ARBA00004496"/>
    </source>
</evidence>
<keyword evidence="6" id="KW-0508">mRNA splicing</keyword>
<keyword evidence="8" id="KW-0131">Cell cycle</keyword>
<dbReference type="AlphaFoldDB" id="A0A7J7JQZ2"/>
<evidence type="ECO:0000259" key="11">
    <source>
        <dbReference type="Pfam" id="PF22782"/>
    </source>
</evidence>
<feature type="compositionally biased region" description="Low complexity" evidence="9">
    <location>
        <begin position="183"/>
        <end position="196"/>
    </location>
</feature>
<dbReference type="GO" id="GO:0005634">
    <property type="term" value="C:nucleus"/>
    <property type="evidence" value="ECO:0007669"/>
    <property type="project" value="UniProtKB-SubCell"/>
</dbReference>
<evidence type="ECO:0000256" key="1">
    <source>
        <dbReference type="ARBA" id="ARBA00004123"/>
    </source>
</evidence>
<dbReference type="Proteomes" id="UP000593567">
    <property type="component" value="Unassembled WGS sequence"/>
</dbReference>
<comment type="subcellular location">
    <subcellularLocation>
        <location evidence="2">Cytoplasm</location>
    </subcellularLocation>
    <subcellularLocation>
        <location evidence="1">Nucleus</location>
    </subcellularLocation>
</comment>
<dbReference type="Pfam" id="PF22782">
    <property type="entry name" value="SDE2"/>
    <property type="match status" value="1"/>
</dbReference>
<evidence type="ECO:0000313" key="13">
    <source>
        <dbReference type="Proteomes" id="UP000593567"/>
    </source>
</evidence>
<name>A0A7J7JQZ2_BUGNE</name>
<evidence type="ECO:0000256" key="7">
    <source>
        <dbReference type="ARBA" id="ARBA00023242"/>
    </source>
</evidence>
<dbReference type="GO" id="GO:0008380">
    <property type="term" value="P:RNA splicing"/>
    <property type="evidence" value="ECO:0007669"/>
    <property type="project" value="UniProtKB-KW"/>
</dbReference>